<proteinExistence type="predicted"/>
<organism evidence="2 4">
    <name type="scientific">Superficieibacter electus</name>
    <dbReference type="NCBI Taxonomy" id="2022662"/>
    <lineage>
        <taxon>Bacteria</taxon>
        <taxon>Pseudomonadati</taxon>
        <taxon>Pseudomonadota</taxon>
        <taxon>Gammaproteobacteria</taxon>
        <taxon>Enterobacterales</taxon>
        <taxon>Enterobacteriaceae</taxon>
        <taxon>Superficieibacter</taxon>
    </lineage>
</organism>
<dbReference type="EMBL" id="PQGE01000021">
    <property type="protein sequence ID" value="POP42154.1"/>
    <property type="molecule type" value="Genomic_DNA"/>
</dbReference>
<protein>
    <recommendedName>
        <fullName evidence="5">DUF2833 domain-containing protein</fullName>
    </recommendedName>
</protein>
<evidence type="ECO:0000313" key="2">
    <source>
        <dbReference type="EMBL" id="POP44461.1"/>
    </source>
</evidence>
<evidence type="ECO:0008006" key="5">
    <source>
        <dbReference type="Google" id="ProtNLM"/>
    </source>
</evidence>
<sequence length="154" mass="17225">MINAQIVPATASHIEEILPRVRAADAEEFAATNGWSVRRVLETGLRTSTFCCAGLVNGRVVTVFGVAPGSMIGGYGIPWLVGTDELEKYQRTFLRRCGKVVNAMLTVYPYLENYVDARNHVAKSWLHWLGFNIEDAAPYGVNGLPFHRFHMRKK</sequence>
<evidence type="ECO:0000313" key="3">
    <source>
        <dbReference type="Proteomes" id="UP000237073"/>
    </source>
</evidence>
<reference evidence="3 4" key="1">
    <citation type="submission" date="2018-01" db="EMBL/GenBank/DDBJ databases">
        <title>Superficieibacter electus gen. nov., sp. nov., an extended-spectrum beta-lactamase possessing member of the Enterobacteriaceae family, isolated from intensive care unit surfaces.</title>
        <authorList>
            <person name="Potter R.F."/>
            <person name="D'Souza A.W."/>
        </authorList>
    </citation>
    <scope>NUCLEOTIDE SEQUENCE [LARGE SCALE GENOMIC DNA]</scope>
    <source>
        <strain evidence="2 4">BP-1</strain>
        <strain evidence="1 3">BP-2</strain>
    </source>
</reference>
<evidence type="ECO:0000313" key="1">
    <source>
        <dbReference type="EMBL" id="POP42154.1"/>
    </source>
</evidence>
<dbReference type="OrthoDB" id="6711434at2"/>
<dbReference type="Proteomes" id="UP000237073">
    <property type="component" value="Unassembled WGS sequence"/>
</dbReference>
<keyword evidence="3" id="KW-1185">Reference proteome</keyword>
<dbReference type="RefSeq" id="WP_103677874.1">
    <property type="nucleotide sequence ID" value="NZ_PQGD01000020.1"/>
</dbReference>
<accession>A0A2P5GJW8</accession>
<name>A0A2P5GJW8_9ENTR</name>
<evidence type="ECO:0000313" key="4">
    <source>
        <dbReference type="Proteomes" id="UP000247005"/>
    </source>
</evidence>
<dbReference type="AlphaFoldDB" id="A0A2P5GJW8"/>
<gene>
    <name evidence="2" type="ORF">CHU32_21130</name>
    <name evidence="1" type="ORF">CHU33_20245</name>
</gene>
<dbReference type="EMBL" id="PQGD01000020">
    <property type="protein sequence ID" value="POP44461.1"/>
    <property type="molecule type" value="Genomic_DNA"/>
</dbReference>
<dbReference type="Proteomes" id="UP000247005">
    <property type="component" value="Unassembled WGS sequence"/>
</dbReference>
<comment type="caution">
    <text evidence="2">The sequence shown here is derived from an EMBL/GenBank/DDBJ whole genome shotgun (WGS) entry which is preliminary data.</text>
</comment>